<dbReference type="InterPro" id="IPR023214">
    <property type="entry name" value="HAD_sf"/>
</dbReference>
<organism evidence="3 4">
    <name type="scientific">Pseudoflavonifractor hominis</name>
    <dbReference type="NCBI Taxonomy" id="2763059"/>
    <lineage>
        <taxon>Bacteria</taxon>
        <taxon>Bacillati</taxon>
        <taxon>Bacillota</taxon>
        <taxon>Clostridia</taxon>
        <taxon>Eubacteriales</taxon>
        <taxon>Oscillospiraceae</taxon>
        <taxon>Pseudoflavonifractor</taxon>
    </lineage>
</organism>
<keyword evidence="2" id="KW-0472">Membrane</keyword>
<feature type="transmembrane region" description="Helical" evidence="2">
    <location>
        <begin position="763"/>
        <end position="783"/>
    </location>
</feature>
<feature type="transmembrane region" description="Helical" evidence="2">
    <location>
        <begin position="734"/>
        <end position="757"/>
    </location>
</feature>
<keyword evidence="2" id="KW-0812">Transmembrane</keyword>
<reference evidence="3 4" key="1">
    <citation type="submission" date="2020-08" db="EMBL/GenBank/DDBJ databases">
        <title>Genome public.</title>
        <authorList>
            <person name="Liu C."/>
            <person name="Sun Q."/>
        </authorList>
    </citation>
    <scope>NUCLEOTIDE SEQUENCE [LARGE SCALE GENOMIC DNA]</scope>
    <source>
        <strain evidence="3 4">New-38</strain>
    </source>
</reference>
<protein>
    <submittedName>
        <fullName evidence="3">Uncharacterized protein</fullName>
    </submittedName>
</protein>
<keyword evidence="2" id="KW-1133">Transmembrane helix</keyword>
<feature type="compositionally biased region" description="Acidic residues" evidence="1">
    <location>
        <begin position="14"/>
        <end position="24"/>
    </location>
</feature>
<feature type="compositionally biased region" description="Basic and acidic residues" evidence="1">
    <location>
        <begin position="132"/>
        <end position="142"/>
    </location>
</feature>
<comment type="caution">
    <text evidence="3">The sequence shown here is derived from an EMBL/GenBank/DDBJ whole genome shotgun (WGS) entry which is preliminary data.</text>
</comment>
<proteinExistence type="predicted"/>
<evidence type="ECO:0000256" key="2">
    <source>
        <dbReference type="SAM" id="Phobius"/>
    </source>
</evidence>
<accession>A0ABR7HWP1</accession>
<dbReference type="InterPro" id="IPR023299">
    <property type="entry name" value="ATPase_P-typ_cyto_dom_N"/>
</dbReference>
<feature type="transmembrane region" description="Helical" evidence="2">
    <location>
        <begin position="460"/>
        <end position="484"/>
    </location>
</feature>
<feature type="compositionally biased region" description="Basic and acidic residues" evidence="1">
    <location>
        <begin position="106"/>
        <end position="115"/>
    </location>
</feature>
<feature type="compositionally biased region" description="Basic and acidic residues" evidence="1">
    <location>
        <begin position="161"/>
        <end position="175"/>
    </location>
</feature>
<keyword evidence="4" id="KW-1185">Reference proteome</keyword>
<feature type="region of interest" description="Disordered" evidence="1">
    <location>
        <begin position="1"/>
        <end position="175"/>
    </location>
</feature>
<evidence type="ECO:0000256" key="1">
    <source>
        <dbReference type="SAM" id="MobiDB-lite"/>
    </source>
</evidence>
<evidence type="ECO:0000313" key="4">
    <source>
        <dbReference type="Proteomes" id="UP000660021"/>
    </source>
</evidence>
<feature type="compositionally biased region" description="Basic and acidic residues" evidence="1">
    <location>
        <begin position="1"/>
        <end position="13"/>
    </location>
</feature>
<feature type="transmembrane region" description="Helical" evidence="2">
    <location>
        <begin position="432"/>
        <end position="454"/>
    </location>
</feature>
<feature type="region of interest" description="Disordered" evidence="1">
    <location>
        <begin position="196"/>
        <end position="245"/>
    </location>
</feature>
<feature type="transmembrane region" description="Helical" evidence="2">
    <location>
        <begin position="355"/>
        <end position="375"/>
    </location>
</feature>
<evidence type="ECO:0000313" key="3">
    <source>
        <dbReference type="EMBL" id="MBC5731932.1"/>
    </source>
</evidence>
<name>A0ABR7HWP1_9FIRM</name>
<gene>
    <name evidence="3" type="ORF">H8S34_14005</name>
</gene>
<dbReference type="EMBL" id="JACOPR010000011">
    <property type="protein sequence ID" value="MBC5731932.1"/>
    <property type="molecule type" value="Genomic_DNA"/>
</dbReference>
<sequence length="786" mass="85949">MSKDNDDKFHTEEPELEFSLEDILAEYGQESQKEPDARTPIPLDQYQDREEPEPADPTPPRGGRGGKRARGHLLTFPGHSTAEEKKQDAVEEPAPPQEQTPEPDPPEPKPLESKTPKPKAPSGGRRLAQKPEPARNAEKAGEPESEPPTPEGEETAPVQSQKKEKVVPFPGGEEKGLLGRFRKLKKQADAYADHMFEEEGSEEAPEVRRAERYIPGVDVEEPEEERPPRRKRRPPPPIPDTPPQELFRRYNRGMGVLKLRIVLLFLLCVPLLYLSVGQAVNAPMPGTLEGNHTLQLYAQAALLGAAMLLGIDALGRGLYHLLILHVELDSVMALACAAALADALTMPLMEGSPQRQPYCAIAALALGFNLYGYYCKRKGLRVACRTAASASEPYLVTLDENKWNGRDAYAKWSGEPVGFGRQIQATEGAQRIYHIMAPLILLACLLFSVLASIGRRRPEDILWCLSATLSAGASFSSTLCYGIPWRSLSLRLAKSGAALAGWDGITGTSGSAGILLTDQDLFPPGTVSLNGIKIFGDFPVEKVVGVTATLIRDTGCGLDKIFHDLLRSQGAIYRRSQDFCCYEGGGVSALIRNEVVLVGSASFMHLMEVPLPQGLNVKNAVFCAIDGELAGLFALKYTLHGTVEPAISALISNRISPVLATRDFNIIPAMLRQRFKLPADKMEFPAVERRVELSSQRQSHSELLTAVLCREGVGPFTEAAVGGKRLRLAVRISTALACLGSCVGVLLAFYLTFMAAYDSLTPFNLLVFLGMWLVPTILISNWVNRY</sequence>
<dbReference type="Gene3D" id="3.40.1110.10">
    <property type="entry name" value="Calcium-transporting ATPase, cytoplasmic domain N"/>
    <property type="match status" value="1"/>
</dbReference>
<dbReference type="RefSeq" id="WP_186964316.1">
    <property type="nucleotide sequence ID" value="NZ_JACOPR010000011.1"/>
</dbReference>
<dbReference type="Gene3D" id="3.40.50.1000">
    <property type="entry name" value="HAD superfamily/HAD-like"/>
    <property type="match status" value="1"/>
</dbReference>
<feature type="transmembrane region" description="Helical" evidence="2">
    <location>
        <begin position="296"/>
        <end position="319"/>
    </location>
</feature>
<dbReference type="Proteomes" id="UP000660021">
    <property type="component" value="Unassembled WGS sequence"/>
</dbReference>
<feature type="transmembrane region" description="Helical" evidence="2">
    <location>
        <begin position="257"/>
        <end position="276"/>
    </location>
</feature>